<dbReference type="Pfam" id="PF02518">
    <property type="entry name" value="HATPase_c"/>
    <property type="match status" value="1"/>
</dbReference>
<dbReference type="CDD" id="cd00082">
    <property type="entry name" value="HisKA"/>
    <property type="match status" value="1"/>
</dbReference>
<evidence type="ECO:0000256" key="5">
    <source>
        <dbReference type="ARBA" id="ARBA00022777"/>
    </source>
</evidence>
<keyword evidence="6" id="KW-0902">Two-component regulatory system</keyword>
<dbReference type="SUPFAM" id="SSF47384">
    <property type="entry name" value="Homodimeric domain of signal transducing histidine kinase"/>
    <property type="match status" value="1"/>
</dbReference>
<keyword evidence="3" id="KW-0597">Phosphoprotein</keyword>
<dbReference type="InterPro" id="IPR005467">
    <property type="entry name" value="His_kinase_dom"/>
</dbReference>
<reference evidence="9 10" key="1">
    <citation type="submission" date="2019-11" db="EMBL/GenBank/DDBJ databases">
        <authorList>
            <person name="Im W.T."/>
        </authorList>
    </citation>
    <scope>NUCLEOTIDE SEQUENCE [LARGE SCALE GENOMIC DNA]</scope>
    <source>
        <strain evidence="9 10">SB-02</strain>
    </source>
</reference>
<organism evidence="9 10">
    <name type="scientific">Phnomibacter ginsenosidimutans</name>
    <dbReference type="NCBI Taxonomy" id="2676868"/>
    <lineage>
        <taxon>Bacteria</taxon>
        <taxon>Pseudomonadati</taxon>
        <taxon>Bacteroidota</taxon>
        <taxon>Chitinophagia</taxon>
        <taxon>Chitinophagales</taxon>
        <taxon>Chitinophagaceae</taxon>
        <taxon>Phnomibacter</taxon>
    </lineage>
</organism>
<keyword evidence="10" id="KW-1185">Reference proteome</keyword>
<keyword evidence="7" id="KW-0472">Membrane</keyword>
<evidence type="ECO:0000313" key="10">
    <source>
        <dbReference type="Proteomes" id="UP000426027"/>
    </source>
</evidence>
<dbReference type="InterPro" id="IPR003661">
    <property type="entry name" value="HisK_dim/P_dom"/>
</dbReference>
<dbReference type="Pfam" id="PF00512">
    <property type="entry name" value="HisKA"/>
    <property type="match status" value="1"/>
</dbReference>
<evidence type="ECO:0000256" key="3">
    <source>
        <dbReference type="ARBA" id="ARBA00022553"/>
    </source>
</evidence>
<evidence type="ECO:0000256" key="6">
    <source>
        <dbReference type="ARBA" id="ARBA00023012"/>
    </source>
</evidence>
<dbReference type="InterPro" id="IPR050351">
    <property type="entry name" value="BphY/WalK/GraS-like"/>
</dbReference>
<keyword evidence="7" id="KW-1133">Transmembrane helix</keyword>
<comment type="catalytic activity">
    <reaction evidence="1">
        <text>ATP + protein L-histidine = ADP + protein N-phospho-L-histidine.</text>
        <dbReference type="EC" id="2.7.13.3"/>
    </reaction>
</comment>
<dbReference type="InterPro" id="IPR036097">
    <property type="entry name" value="HisK_dim/P_sf"/>
</dbReference>
<dbReference type="Proteomes" id="UP000426027">
    <property type="component" value="Chromosome"/>
</dbReference>
<dbReference type="InterPro" id="IPR004358">
    <property type="entry name" value="Sig_transdc_His_kin-like_C"/>
</dbReference>
<dbReference type="PROSITE" id="PS50109">
    <property type="entry name" value="HIS_KIN"/>
    <property type="match status" value="1"/>
</dbReference>
<accession>A0A6I6G903</accession>
<keyword evidence="7" id="KW-0812">Transmembrane</keyword>
<dbReference type="GO" id="GO:0004721">
    <property type="term" value="F:phosphoprotein phosphatase activity"/>
    <property type="evidence" value="ECO:0007669"/>
    <property type="project" value="TreeGrafter"/>
</dbReference>
<protein>
    <recommendedName>
        <fullName evidence="2">histidine kinase</fullName>
        <ecNumber evidence="2">2.7.13.3</ecNumber>
    </recommendedName>
</protein>
<sequence length="447" mass="51075">MSLKKLLPVIIILITISLIGIIYMQYNRIQNLLLVKQEQLYEKVVKSIVNVGKDLSETNTRTPSLRQRRKSSLSLSNELVPVELMQPALISERFTQFEVREKLEAAFKANQVPASHFEFAIVNNINLMNYEMKSPGFNHVVEDTINNYIWNLPIEPPVGTWAEGLAPYENIVVVIPDYKKLAVKESYFDFIGAIIFTLFIMFAFFLTLSTMLNQKKLSEIKSDFINNMTHEFKTPLATISLAVDALSNEKVLKDESKLQYFRGIIKDENKRMNKHVETILQAATLERQELTLNKQKCSGHHIIQHVVDNYKLMLAEKQGSATLQLNARYDEIFVDEQHFTNLVNNLMDNAIKYSKDAPEIMITTHSTNKYFCIKIDDKGIGMSKESVKRIFEKFYRAHTGNIHNVKGFGLGMTYVKSIVDAHKGRIKVESTLGKGSSFLVEIPLAKA</sequence>
<dbReference type="Gene3D" id="1.10.287.130">
    <property type="match status" value="1"/>
</dbReference>
<dbReference type="PANTHER" id="PTHR45453">
    <property type="entry name" value="PHOSPHATE REGULON SENSOR PROTEIN PHOR"/>
    <property type="match status" value="1"/>
</dbReference>
<dbReference type="GO" id="GO:0005886">
    <property type="term" value="C:plasma membrane"/>
    <property type="evidence" value="ECO:0007669"/>
    <property type="project" value="TreeGrafter"/>
</dbReference>
<dbReference type="AlphaFoldDB" id="A0A6I6G903"/>
<dbReference type="KEGG" id="fls:GLV81_13835"/>
<feature type="transmembrane region" description="Helical" evidence="7">
    <location>
        <begin position="187"/>
        <end position="212"/>
    </location>
</feature>
<evidence type="ECO:0000256" key="7">
    <source>
        <dbReference type="SAM" id="Phobius"/>
    </source>
</evidence>
<feature type="domain" description="Histidine kinase" evidence="8">
    <location>
        <begin position="227"/>
        <end position="446"/>
    </location>
</feature>
<dbReference type="Gene3D" id="3.30.565.10">
    <property type="entry name" value="Histidine kinase-like ATPase, C-terminal domain"/>
    <property type="match status" value="1"/>
</dbReference>
<evidence type="ECO:0000256" key="2">
    <source>
        <dbReference type="ARBA" id="ARBA00012438"/>
    </source>
</evidence>
<evidence type="ECO:0000256" key="4">
    <source>
        <dbReference type="ARBA" id="ARBA00022679"/>
    </source>
</evidence>
<dbReference type="CDD" id="cd00075">
    <property type="entry name" value="HATPase"/>
    <property type="match status" value="1"/>
</dbReference>
<feature type="transmembrane region" description="Helical" evidence="7">
    <location>
        <begin position="6"/>
        <end position="26"/>
    </location>
</feature>
<dbReference type="GO" id="GO:0016036">
    <property type="term" value="P:cellular response to phosphate starvation"/>
    <property type="evidence" value="ECO:0007669"/>
    <property type="project" value="TreeGrafter"/>
</dbReference>
<evidence type="ECO:0000313" key="9">
    <source>
        <dbReference type="EMBL" id="QGW29037.1"/>
    </source>
</evidence>
<dbReference type="InterPro" id="IPR003594">
    <property type="entry name" value="HATPase_dom"/>
</dbReference>
<dbReference type="SMART" id="SM00387">
    <property type="entry name" value="HATPase_c"/>
    <property type="match status" value="1"/>
</dbReference>
<dbReference type="PRINTS" id="PR00344">
    <property type="entry name" value="BCTRLSENSOR"/>
</dbReference>
<evidence type="ECO:0000259" key="8">
    <source>
        <dbReference type="PROSITE" id="PS50109"/>
    </source>
</evidence>
<proteinExistence type="predicted"/>
<dbReference type="FunFam" id="3.30.565.10:FF:000006">
    <property type="entry name" value="Sensor histidine kinase WalK"/>
    <property type="match status" value="1"/>
</dbReference>
<keyword evidence="4" id="KW-0808">Transferase</keyword>
<dbReference type="SMART" id="SM00388">
    <property type="entry name" value="HisKA"/>
    <property type="match status" value="1"/>
</dbReference>
<name>A0A6I6G903_9BACT</name>
<dbReference type="PANTHER" id="PTHR45453:SF1">
    <property type="entry name" value="PHOSPHATE REGULON SENSOR PROTEIN PHOR"/>
    <property type="match status" value="1"/>
</dbReference>
<keyword evidence="5" id="KW-0418">Kinase</keyword>
<gene>
    <name evidence="9" type="ORF">GLV81_13835</name>
</gene>
<dbReference type="SUPFAM" id="SSF55874">
    <property type="entry name" value="ATPase domain of HSP90 chaperone/DNA topoisomerase II/histidine kinase"/>
    <property type="match status" value="1"/>
</dbReference>
<dbReference type="GO" id="GO:0000155">
    <property type="term" value="F:phosphorelay sensor kinase activity"/>
    <property type="evidence" value="ECO:0007669"/>
    <property type="project" value="InterPro"/>
</dbReference>
<dbReference type="RefSeq" id="WP_157479390.1">
    <property type="nucleotide sequence ID" value="NZ_CP046566.1"/>
</dbReference>
<evidence type="ECO:0000256" key="1">
    <source>
        <dbReference type="ARBA" id="ARBA00000085"/>
    </source>
</evidence>
<dbReference type="EC" id="2.7.13.3" evidence="2"/>
<dbReference type="EMBL" id="CP046566">
    <property type="protein sequence ID" value="QGW29037.1"/>
    <property type="molecule type" value="Genomic_DNA"/>
</dbReference>
<dbReference type="InterPro" id="IPR036890">
    <property type="entry name" value="HATPase_C_sf"/>
</dbReference>